<evidence type="ECO:0000313" key="3">
    <source>
        <dbReference type="EMBL" id="MEX1670190.1"/>
    </source>
</evidence>
<dbReference type="InterPro" id="IPR011146">
    <property type="entry name" value="HIT-like"/>
</dbReference>
<keyword evidence="3" id="KW-0808">Transferase</keyword>
<gene>
    <name evidence="3" type="ORF">AB4876_14815</name>
</gene>
<dbReference type="RefSeq" id="WP_368382539.1">
    <property type="nucleotide sequence ID" value="NZ_JBFRYA010000014.1"/>
</dbReference>
<evidence type="ECO:0000259" key="2">
    <source>
        <dbReference type="PROSITE" id="PS51084"/>
    </source>
</evidence>
<sequence>MQQGLFGDESVAQNCIFCKIIADKAPAHILYRDEQVLSFLDTSPVSPGHSLIIPINHHDNIFTLSDAESTAVALHAKRLAPVIKRVTDSDGLAIHQLNGRAAGQTVFHYHMHLIPCQHGASKSIHGRRLATQSALAELAERIRQDLSK</sequence>
<dbReference type="SUPFAM" id="SSF54197">
    <property type="entry name" value="HIT-like"/>
    <property type="match status" value="1"/>
</dbReference>
<name>A0ABV3U9P6_9GAMM</name>
<feature type="domain" description="HIT" evidence="2">
    <location>
        <begin position="16"/>
        <end position="123"/>
    </location>
</feature>
<protein>
    <submittedName>
        <fullName evidence="3">HIT family protein</fullName>
        <ecNumber evidence="3">2.1.1.-</ecNumber>
    </submittedName>
</protein>
<keyword evidence="4" id="KW-1185">Reference proteome</keyword>
<dbReference type="GO" id="GO:0008168">
    <property type="term" value="F:methyltransferase activity"/>
    <property type="evidence" value="ECO:0007669"/>
    <property type="project" value="UniProtKB-KW"/>
</dbReference>
<dbReference type="EMBL" id="JBFRYA010000014">
    <property type="protein sequence ID" value="MEX1670190.1"/>
    <property type="molecule type" value="Genomic_DNA"/>
</dbReference>
<accession>A0ABV3U9P6</accession>
<dbReference type="InterPro" id="IPR036265">
    <property type="entry name" value="HIT-like_sf"/>
</dbReference>
<organism evidence="3 4">
    <name type="scientific">Zhongshania guokunii</name>
    <dbReference type="NCBI Taxonomy" id="641783"/>
    <lineage>
        <taxon>Bacteria</taxon>
        <taxon>Pseudomonadati</taxon>
        <taxon>Pseudomonadota</taxon>
        <taxon>Gammaproteobacteria</taxon>
        <taxon>Cellvibrionales</taxon>
        <taxon>Spongiibacteraceae</taxon>
        <taxon>Zhongshania</taxon>
    </lineage>
</organism>
<dbReference type="Gene3D" id="3.30.428.10">
    <property type="entry name" value="HIT-like"/>
    <property type="match status" value="1"/>
</dbReference>
<evidence type="ECO:0000313" key="4">
    <source>
        <dbReference type="Proteomes" id="UP001557485"/>
    </source>
</evidence>
<keyword evidence="3" id="KW-0489">Methyltransferase</keyword>
<dbReference type="PANTHER" id="PTHR46648:SF1">
    <property type="entry name" value="ADENOSINE 5'-MONOPHOSPHORAMIDASE HNT1"/>
    <property type="match status" value="1"/>
</dbReference>
<comment type="caution">
    <text evidence="3">The sequence shown here is derived from an EMBL/GenBank/DDBJ whole genome shotgun (WGS) entry which is preliminary data.</text>
</comment>
<dbReference type="PRINTS" id="PR00332">
    <property type="entry name" value="HISTRIAD"/>
</dbReference>
<dbReference type="Pfam" id="PF01230">
    <property type="entry name" value="HIT"/>
    <property type="match status" value="1"/>
</dbReference>
<dbReference type="InterPro" id="IPR001310">
    <property type="entry name" value="Histidine_triad_HIT"/>
</dbReference>
<reference evidence="3 4" key="1">
    <citation type="journal article" date="2011" name="Int. J. Syst. Evol. Microbiol.">
        <title>Zhongshania antarctica gen. nov., sp. nov. and Zhongshania guokunii sp. nov., gammaproteobacteria respectively isolated from coastal attached (fast) ice and surface seawater of the Antarctic.</title>
        <authorList>
            <person name="Li H.J."/>
            <person name="Zhang X.Y."/>
            <person name="Chen C.X."/>
            <person name="Zhang Y.J."/>
            <person name="Gao Z.M."/>
            <person name="Yu Y."/>
            <person name="Chen X.L."/>
            <person name="Chen B."/>
            <person name="Zhang Y.Z."/>
        </authorList>
    </citation>
    <scope>NUCLEOTIDE SEQUENCE [LARGE SCALE GENOMIC DNA]</scope>
    <source>
        <strain evidence="3 4">ZS6-22T</strain>
    </source>
</reference>
<evidence type="ECO:0000256" key="1">
    <source>
        <dbReference type="PROSITE-ProRule" id="PRU00464"/>
    </source>
</evidence>
<dbReference type="PANTHER" id="PTHR46648">
    <property type="entry name" value="HIT FAMILY PROTEIN 1"/>
    <property type="match status" value="1"/>
</dbReference>
<feature type="short sequence motif" description="Histidine triad motif" evidence="1">
    <location>
        <begin position="108"/>
        <end position="112"/>
    </location>
</feature>
<proteinExistence type="predicted"/>
<dbReference type="Proteomes" id="UP001557485">
    <property type="component" value="Unassembled WGS sequence"/>
</dbReference>
<dbReference type="PROSITE" id="PS51084">
    <property type="entry name" value="HIT_2"/>
    <property type="match status" value="1"/>
</dbReference>
<dbReference type="GO" id="GO:0032259">
    <property type="term" value="P:methylation"/>
    <property type="evidence" value="ECO:0007669"/>
    <property type="project" value="UniProtKB-KW"/>
</dbReference>
<dbReference type="EC" id="2.1.1.-" evidence="3"/>